<protein>
    <submittedName>
        <fullName evidence="2">Uncharacterized protein</fullName>
    </submittedName>
</protein>
<organism evidence="2 3">
    <name type="scientific">Thermaerobacter marianensis (strain ATCC 700841 / DSM 12885 / JCM 10246 / 7p75a)</name>
    <dbReference type="NCBI Taxonomy" id="644966"/>
    <lineage>
        <taxon>Bacteria</taxon>
        <taxon>Bacillati</taxon>
        <taxon>Bacillota</taxon>
        <taxon>Clostridia</taxon>
        <taxon>Eubacteriales</taxon>
        <taxon>Clostridiales Family XVII. Incertae Sedis</taxon>
        <taxon>Thermaerobacter</taxon>
    </lineage>
</organism>
<evidence type="ECO:0000313" key="2">
    <source>
        <dbReference type="EMBL" id="ADU51872.1"/>
    </source>
</evidence>
<proteinExistence type="predicted"/>
<sequence>MGGMAVVDATGKSIAASERPRDLGTAGAPSPSTAADFANRLRSQDRHPPGSAGPATLTER</sequence>
<dbReference type="HOGENOM" id="CLU_2940328_0_0_9"/>
<feature type="region of interest" description="Disordered" evidence="1">
    <location>
        <begin position="1"/>
        <end position="60"/>
    </location>
</feature>
<reference evidence="3" key="2">
    <citation type="journal article" date="2010" name="Stand. Genomic Sci.">
        <title>Complete genome sequence of Thermaerobacter marianensis type strain (7p75aT).</title>
        <authorList>
            <person name="Han C."/>
            <person name="Gu W."/>
            <person name="Zhang X."/>
            <person name="Lapidus A."/>
            <person name="Nolan M."/>
            <person name="Copeland A."/>
            <person name="Lucas S."/>
            <person name="Glavina Del Rio T."/>
            <person name="Tice H."/>
            <person name="Cheng J."/>
            <person name="Tapia R."/>
            <person name="Goodwin L."/>
            <person name="Pitluck S."/>
            <person name="Pagani I."/>
            <person name="Ivanova N."/>
            <person name="Mavromatis K."/>
            <person name="Mikhailova N."/>
            <person name="Pati A."/>
            <person name="Chen A."/>
            <person name="Palaniappan K."/>
            <person name="Land M."/>
            <person name="Hauser L."/>
            <person name="Chang Y."/>
            <person name="Jeffries C."/>
            <person name="Schneider S."/>
            <person name="Rohde M."/>
            <person name="Goker M."/>
            <person name="Pukall R."/>
            <person name="Woyke T."/>
            <person name="Bristow J."/>
            <person name="Eisen J."/>
            <person name="Markowitz V."/>
            <person name="Hugenholtz P."/>
            <person name="Kyrpides N."/>
            <person name="Klenk H."/>
            <person name="Detter J."/>
        </authorList>
    </citation>
    <scope>NUCLEOTIDE SEQUENCE [LARGE SCALE GENOMIC DNA]</scope>
    <source>
        <strain evidence="3">ATCC 700841 / DSM 12885 / JCM 10246 / 7p75a</strain>
    </source>
</reference>
<keyword evidence="3" id="KW-1185">Reference proteome</keyword>
<evidence type="ECO:0000313" key="3">
    <source>
        <dbReference type="Proteomes" id="UP000008915"/>
    </source>
</evidence>
<reference evidence="2 3" key="1">
    <citation type="journal article" date="2010" name="Stand. Genomic Sci.">
        <title>Complete genome sequence of Thermaerobacter marianensis type strain (7p75a).</title>
        <authorList>
            <person name="Han C."/>
            <person name="Gu W."/>
            <person name="Zhang X."/>
            <person name="Lapidus A."/>
            <person name="Nolan M."/>
            <person name="Copeland A."/>
            <person name="Lucas S."/>
            <person name="Del Rio T.G."/>
            <person name="Tice H."/>
            <person name="Cheng J.F."/>
            <person name="Tapia R."/>
            <person name="Goodwin L."/>
            <person name="Pitluck S."/>
            <person name="Pagani I."/>
            <person name="Ivanova N."/>
            <person name="Mavromatis K."/>
            <person name="Mikhailova N."/>
            <person name="Pati A."/>
            <person name="Chen A."/>
            <person name="Palaniappan K."/>
            <person name="Land M."/>
            <person name="Hauser L."/>
            <person name="Chang Y.J."/>
            <person name="Jeffries C.D."/>
            <person name="Schneider S."/>
            <person name="Rohde M."/>
            <person name="Goker M."/>
            <person name="Pukall R."/>
            <person name="Woyke T."/>
            <person name="Bristow J."/>
            <person name="Eisen J.A."/>
            <person name="Markowitz V."/>
            <person name="Hugenholtz P."/>
            <person name="Kyrpides N.C."/>
            <person name="Klenk H.P."/>
            <person name="Detter J.C."/>
        </authorList>
    </citation>
    <scope>NUCLEOTIDE SEQUENCE [LARGE SCALE GENOMIC DNA]</scope>
    <source>
        <strain evidence="3">ATCC 700841 / DSM 12885 / JCM 10246 / 7p75a</strain>
    </source>
</reference>
<dbReference type="KEGG" id="tmr:Tmar_1770"/>
<accession>E6SHZ2</accession>
<dbReference type="AlphaFoldDB" id="E6SHZ2"/>
<dbReference type="Proteomes" id="UP000008915">
    <property type="component" value="Chromosome"/>
</dbReference>
<name>E6SHZ2_THEM7</name>
<evidence type="ECO:0000256" key="1">
    <source>
        <dbReference type="SAM" id="MobiDB-lite"/>
    </source>
</evidence>
<dbReference type="EMBL" id="CP002344">
    <property type="protein sequence ID" value="ADU51872.1"/>
    <property type="molecule type" value="Genomic_DNA"/>
</dbReference>
<gene>
    <name evidence="2" type="ordered locus">Tmar_1770</name>
</gene>